<dbReference type="PANTHER" id="PTHR33558:SF1">
    <property type="entry name" value="GLUTAREDOXIN-LIKE PROTEIN C5ORF63 HOMOLOG"/>
    <property type="match status" value="1"/>
</dbReference>
<dbReference type="SUPFAM" id="SSF52833">
    <property type="entry name" value="Thioredoxin-like"/>
    <property type="match status" value="1"/>
</dbReference>
<gene>
    <name evidence="2" type="ORF">HG537_0E03460</name>
</gene>
<keyword evidence="3" id="KW-1185">Reference proteome</keyword>
<name>A0A7H9HUH0_9SACH</name>
<dbReference type="InterPro" id="IPR008554">
    <property type="entry name" value="Glutaredoxin-like"/>
</dbReference>
<accession>A0A7H9HUH0</accession>
<organism evidence="2 3">
    <name type="scientific">Torulaspora globosa</name>
    <dbReference type="NCBI Taxonomy" id="48254"/>
    <lineage>
        <taxon>Eukaryota</taxon>
        <taxon>Fungi</taxon>
        <taxon>Dikarya</taxon>
        <taxon>Ascomycota</taxon>
        <taxon>Saccharomycotina</taxon>
        <taxon>Saccharomycetes</taxon>
        <taxon>Saccharomycetales</taxon>
        <taxon>Saccharomycetaceae</taxon>
        <taxon>Torulaspora</taxon>
    </lineage>
</organism>
<dbReference type="InterPro" id="IPR052565">
    <property type="entry name" value="Glutaredoxin-like_YDR286C"/>
</dbReference>
<evidence type="ECO:0000256" key="1">
    <source>
        <dbReference type="RuleBase" id="RU363082"/>
    </source>
</evidence>
<dbReference type="AlphaFoldDB" id="A0A7H9HUH0"/>
<dbReference type="EMBL" id="CP059271">
    <property type="protein sequence ID" value="QLQ80991.1"/>
    <property type="molecule type" value="Genomic_DNA"/>
</dbReference>
<dbReference type="OrthoDB" id="429967at2759"/>
<evidence type="ECO:0000313" key="2">
    <source>
        <dbReference type="EMBL" id="QLQ80991.1"/>
    </source>
</evidence>
<sequence>MSLRSVRSLHSSIRLYNLKLTLFSKDNCGLCDKAKDVMSHVLKSNQEFKQKAVYTIVDINDPANKDWWEKYCFDIPVLHIEDSTREGSLVKIFHRLDENDVMNKINSFN</sequence>
<keyword evidence="1" id="KW-0249">Electron transport</keyword>
<dbReference type="Pfam" id="PF05768">
    <property type="entry name" value="Glrx-like"/>
    <property type="match status" value="1"/>
</dbReference>
<reference evidence="2 3" key="1">
    <citation type="submission" date="2020-06" db="EMBL/GenBank/DDBJ databases">
        <title>The yeast mating-type switching endonuclease HO is a domesticated member of an unorthodox homing genetic element family.</title>
        <authorList>
            <person name="Coughlan A.Y."/>
            <person name="Lombardi L."/>
            <person name="Braun-Galleani S."/>
            <person name="Martos A.R."/>
            <person name="Galeote V."/>
            <person name="Bigey F."/>
            <person name="Dequin S."/>
            <person name="Byrne K.P."/>
            <person name="Wolfe K.H."/>
        </authorList>
    </citation>
    <scope>NUCLEOTIDE SEQUENCE [LARGE SCALE GENOMIC DNA]</scope>
    <source>
        <strain evidence="2 3">CBS2947</strain>
    </source>
</reference>
<dbReference type="InterPro" id="IPR036249">
    <property type="entry name" value="Thioredoxin-like_sf"/>
</dbReference>
<proteinExistence type="inferred from homology"/>
<evidence type="ECO:0000313" key="3">
    <source>
        <dbReference type="Proteomes" id="UP000510647"/>
    </source>
</evidence>
<dbReference type="Gene3D" id="3.40.30.10">
    <property type="entry name" value="Glutaredoxin"/>
    <property type="match status" value="1"/>
</dbReference>
<dbReference type="Proteomes" id="UP000510647">
    <property type="component" value="Chromosome 5"/>
</dbReference>
<protein>
    <recommendedName>
        <fullName evidence="1">Glutaredoxin-like protein</fullName>
    </recommendedName>
</protein>
<keyword evidence="1" id="KW-0813">Transport</keyword>
<dbReference type="PANTHER" id="PTHR33558">
    <property type="entry name" value="GLUTAREDOXIN-LIKE PROTEIN C5ORF63 HOMOLOG"/>
    <property type="match status" value="1"/>
</dbReference>
<comment type="similarity">
    <text evidence="1">Belongs to the glutaredoxin family.</text>
</comment>